<evidence type="ECO:0000256" key="1">
    <source>
        <dbReference type="SAM" id="MobiDB-lite"/>
    </source>
</evidence>
<feature type="non-terminal residue" evidence="2">
    <location>
        <position position="1"/>
    </location>
</feature>
<accession>A0A6J4T3Z1</accession>
<name>A0A6J4T3Z1_9SPHN</name>
<sequence>GARPGARLLGPPARLLHQRAAAGGRARPVRPDRLFRRLEPWHGLAAHRLVGTAAGAGRERRDPAARRRTEAPPVGAAGGEGPAHPRVADRAGGPEPVQRNADGRRRTGDHHRGRAARGDPLPHAGRHGGAAAACPAGRPPHTPQPHDRHKMGLARRPPRRDHPQARL</sequence>
<evidence type="ECO:0000313" key="2">
    <source>
        <dbReference type="EMBL" id="CAA9512795.1"/>
    </source>
</evidence>
<feature type="non-terminal residue" evidence="2">
    <location>
        <position position="167"/>
    </location>
</feature>
<feature type="compositionally biased region" description="Basic and acidic residues" evidence="1">
    <location>
        <begin position="57"/>
        <end position="70"/>
    </location>
</feature>
<feature type="region of interest" description="Disordered" evidence="1">
    <location>
        <begin position="51"/>
        <end position="167"/>
    </location>
</feature>
<gene>
    <name evidence="2" type="ORF">AVDCRST_MAG31-1093</name>
</gene>
<protein>
    <submittedName>
        <fullName evidence="2">Uncharacterized protein</fullName>
    </submittedName>
</protein>
<feature type="compositionally biased region" description="Basic residues" evidence="1">
    <location>
        <begin position="147"/>
        <end position="159"/>
    </location>
</feature>
<feature type="compositionally biased region" description="Low complexity" evidence="1">
    <location>
        <begin position="118"/>
        <end position="136"/>
    </location>
</feature>
<proteinExistence type="predicted"/>
<dbReference type="AlphaFoldDB" id="A0A6J4T3Z1"/>
<dbReference type="EMBL" id="CADCWA010000067">
    <property type="protein sequence ID" value="CAA9512795.1"/>
    <property type="molecule type" value="Genomic_DNA"/>
</dbReference>
<organism evidence="2">
    <name type="scientific">uncultured Sphingomonas sp</name>
    <dbReference type="NCBI Taxonomy" id="158754"/>
    <lineage>
        <taxon>Bacteria</taxon>
        <taxon>Pseudomonadati</taxon>
        <taxon>Pseudomonadota</taxon>
        <taxon>Alphaproteobacteria</taxon>
        <taxon>Sphingomonadales</taxon>
        <taxon>Sphingomonadaceae</taxon>
        <taxon>Sphingomonas</taxon>
        <taxon>environmental samples</taxon>
    </lineage>
</organism>
<reference evidence="2" key="1">
    <citation type="submission" date="2020-02" db="EMBL/GenBank/DDBJ databases">
        <authorList>
            <person name="Meier V. D."/>
        </authorList>
    </citation>
    <scope>NUCLEOTIDE SEQUENCE</scope>
    <source>
        <strain evidence="2">AVDCRST_MAG31</strain>
    </source>
</reference>